<reference evidence="2" key="1">
    <citation type="submission" date="2016-10" db="EMBL/GenBank/DDBJ databases">
        <authorList>
            <person name="Varghese N."/>
            <person name="Submissions S."/>
        </authorList>
    </citation>
    <scope>NUCLEOTIDE SEQUENCE [LARGE SCALE GENOMIC DNA]</scope>
    <source>
        <strain evidence="2">DSM 23445</strain>
    </source>
</reference>
<dbReference type="Gene3D" id="3.10.180.10">
    <property type="entry name" value="2,3-Dihydroxybiphenyl 1,2-Dioxygenase, domain 1"/>
    <property type="match status" value="1"/>
</dbReference>
<dbReference type="InterPro" id="IPR029068">
    <property type="entry name" value="Glyas_Bleomycin-R_OHBP_Dase"/>
</dbReference>
<keyword evidence="2" id="KW-1185">Reference proteome</keyword>
<evidence type="ECO:0008006" key="3">
    <source>
        <dbReference type="Google" id="ProtNLM"/>
    </source>
</evidence>
<name>A0A1I7A1U6_9BACT</name>
<dbReference type="STRING" id="305507.SAMN04489724_1619"/>
<sequence length="134" mass="15266">MQLIQLMKTDFICTIPVLPSQNIARDLDWYSLNFGFVKTFGDHMYAGMRLEGIELHLQWHADTPDDPLLGGSVVRIFVKNIEPYFESLVIKGVLNCNKLLRNTAWGTHEFGLYDLNNNAIFVVEDIESSAEKTS</sequence>
<evidence type="ECO:0000313" key="2">
    <source>
        <dbReference type="Proteomes" id="UP000199673"/>
    </source>
</evidence>
<proteinExistence type="predicted"/>
<dbReference type="Proteomes" id="UP000199673">
    <property type="component" value="Unassembled WGS sequence"/>
</dbReference>
<evidence type="ECO:0000313" key="1">
    <source>
        <dbReference type="EMBL" id="SFT68884.1"/>
    </source>
</evidence>
<gene>
    <name evidence="1" type="ORF">SAMN04489724_1619</name>
</gene>
<protein>
    <recommendedName>
        <fullName evidence="3">Bleomycin resistance protein</fullName>
    </recommendedName>
</protein>
<dbReference type="AlphaFoldDB" id="A0A1I7A1U6"/>
<dbReference type="EMBL" id="FPBF01000002">
    <property type="protein sequence ID" value="SFT68884.1"/>
    <property type="molecule type" value="Genomic_DNA"/>
</dbReference>
<dbReference type="SUPFAM" id="SSF54593">
    <property type="entry name" value="Glyoxalase/Bleomycin resistance protein/Dihydroxybiphenyl dioxygenase"/>
    <property type="match status" value="1"/>
</dbReference>
<accession>A0A1I7A1U6</accession>
<organism evidence="1 2">
    <name type="scientific">Algoriphagus locisalis</name>
    <dbReference type="NCBI Taxonomy" id="305507"/>
    <lineage>
        <taxon>Bacteria</taxon>
        <taxon>Pseudomonadati</taxon>
        <taxon>Bacteroidota</taxon>
        <taxon>Cytophagia</taxon>
        <taxon>Cytophagales</taxon>
        <taxon>Cyclobacteriaceae</taxon>
        <taxon>Algoriphagus</taxon>
    </lineage>
</organism>